<feature type="domain" description="Spermatogenesis-associated protein 20-like TRX" evidence="2">
    <location>
        <begin position="2"/>
        <end position="83"/>
    </location>
</feature>
<dbReference type="Pfam" id="PF03190">
    <property type="entry name" value="Thioredox_DsbH"/>
    <property type="match status" value="1"/>
</dbReference>
<dbReference type="InterPro" id="IPR036249">
    <property type="entry name" value="Thioredoxin-like_sf"/>
</dbReference>
<accession>A0A2H1L0B3</accession>
<dbReference type="PANTHER" id="PTHR42899">
    <property type="entry name" value="SPERMATOGENESIS-ASSOCIATED PROTEIN 20"/>
    <property type="match status" value="1"/>
</dbReference>
<feature type="region of interest" description="Disordered" evidence="1">
    <location>
        <begin position="77"/>
        <end position="103"/>
    </location>
</feature>
<organism evidence="3 4">
    <name type="scientific">Brevibacterium aurantiacum</name>
    <dbReference type="NCBI Taxonomy" id="273384"/>
    <lineage>
        <taxon>Bacteria</taxon>
        <taxon>Bacillati</taxon>
        <taxon>Actinomycetota</taxon>
        <taxon>Actinomycetes</taxon>
        <taxon>Micrococcales</taxon>
        <taxon>Brevibacteriaceae</taxon>
        <taxon>Brevibacterium</taxon>
    </lineage>
</organism>
<gene>
    <name evidence="3" type="ORF">BAURA86_04077</name>
</gene>
<dbReference type="EMBL" id="FXZI01000061">
    <property type="protein sequence ID" value="SMY05430.1"/>
    <property type="molecule type" value="Genomic_DNA"/>
</dbReference>
<evidence type="ECO:0000313" key="4">
    <source>
        <dbReference type="Proteomes" id="UP000234300"/>
    </source>
</evidence>
<dbReference type="InterPro" id="IPR004879">
    <property type="entry name" value="Ssp411-like_TRX"/>
</dbReference>
<protein>
    <recommendedName>
        <fullName evidence="2">Spermatogenesis-associated protein 20-like TRX domain-containing protein</fullName>
    </recommendedName>
</protein>
<dbReference type="AlphaFoldDB" id="A0A2H1L0B3"/>
<dbReference type="InterPro" id="IPR024705">
    <property type="entry name" value="Ssp411"/>
</dbReference>
<evidence type="ECO:0000259" key="2">
    <source>
        <dbReference type="Pfam" id="PF03190"/>
    </source>
</evidence>
<dbReference type="SUPFAM" id="SSF52833">
    <property type="entry name" value="Thioredoxin-like"/>
    <property type="match status" value="1"/>
</dbReference>
<proteinExistence type="predicted"/>
<dbReference type="Gene3D" id="3.40.30.10">
    <property type="entry name" value="Glutaredoxin"/>
    <property type="match status" value="1"/>
</dbReference>
<dbReference type="PANTHER" id="PTHR42899:SF1">
    <property type="entry name" value="SPERMATOGENESIS-ASSOCIATED PROTEIN 20"/>
    <property type="match status" value="1"/>
</dbReference>
<reference evidence="3 4" key="1">
    <citation type="submission" date="2017-03" db="EMBL/GenBank/DDBJ databases">
        <authorList>
            <person name="Afonso C.L."/>
            <person name="Miller P.J."/>
            <person name="Scott M.A."/>
            <person name="Spackman E."/>
            <person name="Goraichik I."/>
            <person name="Dimitrov K.M."/>
            <person name="Suarez D.L."/>
            <person name="Swayne D.E."/>
        </authorList>
    </citation>
    <scope>NUCLEOTIDE SEQUENCE [LARGE SCALE GENOMIC DNA]</scope>
    <source>
        <strain evidence="4">8(6)</strain>
    </source>
</reference>
<name>A0A2H1L0B3_BREAU</name>
<evidence type="ECO:0000313" key="3">
    <source>
        <dbReference type="EMBL" id="SMY05430.1"/>
    </source>
</evidence>
<sequence length="103" mass="11137">AMMNDRFVPVKIDREELPDIDAYYMNALQAMTGQGGWPMTIFATPAGSPFYAGTYFPPAPRGNLPAFTQVLSAVSATWTDRRDPGARPPPRRGGRGVPAPRGA</sequence>
<feature type="non-terminal residue" evidence="3">
    <location>
        <position position="1"/>
    </location>
</feature>
<dbReference type="Proteomes" id="UP000234300">
    <property type="component" value="Unassembled WGS sequence"/>
</dbReference>
<evidence type="ECO:0000256" key="1">
    <source>
        <dbReference type="SAM" id="MobiDB-lite"/>
    </source>
</evidence>